<keyword evidence="2" id="KW-0433">Leucine-rich repeat</keyword>
<keyword evidence="4" id="KW-0378">Hydrolase</keyword>
<dbReference type="GO" id="GO:0043531">
    <property type="term" value="F:ADP binding"/>
    <property type="evidence" value="ECO:0007669"/>
    <property type="project" value="InterPro"/>
</dbReference>
<dbReference type="Gene3D" id="3.40.50.10140">
    <property type="entry name" value="Toll/interleukin-1 receptor homology (TIR) domain"/>
    <property type="match status" value="1"/>
</dbReference>
<dbReference type="InterPro" id="IPR036390">
    <property type="entry name" value="WH_DNA-bd_sf"/>
</dbReference>
<gene>
    <name evidence="9" type="ORF">Ahy_A02g005167</name>
</gene>
<dbReference type="SUPFAM" id="SSF52540">
    <property type="entry name" value="P-loop containing nucleoside triphosphate hydrolases"/>
    <property type="match status" value="1"/>
</dbReference>
<dbReference type="GO" id="GO:0061809">
    <property type="term" value="F:NAD+ nucleosidase activity, cyclic ADP-ribose generating"/>
    <property type="evidence" value="ECO:0007669"/>
    <property type="project" value="UniProtKB-EC"/>
</dbReference>
<dbReference type="Gene3D" id="3.40.50.300">
    <property type="entry name" value="P-loop containing nucleotide triphosphate hydrolases"/>
    <property type="match status" value="1"/>
</dbReference>
<dbReference type="Pfam" id="PF01582">
    <property type="entry name" value="TIR"/>
    <property type="match status" value="1"/>
</dbReference>
<dbReference type="InterPro" id="IPR044974">
    <property type="entry name" value="Disease_R_plants"/>
</dbReference>
<evidence type="ECO:0000256" key="3">
    <source>
        <dbReference type="ARBA" id="ARBA00022737"/>
    </source>
</evidence>
<dbReference type="SUPFAM" id="SSF52058">
    <property type="entry name" value="L domain-like"/>
    <property type="match status" value="1"/>
</dbReference>
<keyword evidence="3" id="KW-0677">Repeat</keyword>
<dbReference type="InterPro" id="IPR035897">
    <property type="entry name" value="Toll_tir_struct_dom_sf"/>
</dbReference>
<dbReference type="EMBL" id="SDMP01000002">
    <property type="protein sequence ID" value="RYR70865.1"/>
    <property type="molecule type" value="Genomic_DNA"/>
</dbReference>
<evidence type="ECO:0000256" key="2">
    <source>
        <dbReference type="ARBA" id="ARBA00022614"/>
    </source>
</evidence>
<dbReference type="Pfam" id="PF07725">
    <property type="entry name" value="LRR_3"/>
    <property type="match status" value="1"/>
</dbReference>
<comment type="caution">
    <text evidence="9">The sequence shown here is derived from an EMBL/GenBank/DDBJ whole genome shotgun (WGS) entry which is preliminary data.</text>
</comment>
<dbReference type="InterPro" id="IPR011713">
    <property type="entry name" value="Leu-rich_rpt_3"/>
</dbReference>
<dbReference type="PANTHER" id="PTHR11017:SF479">
    <property type="entry name" value="DISEASE RESISTANCE PROTEIN (TIR-NBS-LRR CLASS) FAMILY"/>
    <property type="match status" value="1"/>
</dbReference>
<dbReference type="PRINTS" id="PR00364">
    <property type="entry name" value="DISEASERSIST"/>
</dbReference>
<dbReference type="Pfam" id="PF20160">
    <property type="entry name" value="C-JID"/>
    <property type="match status" value="1"/>
</dbReference>
<feature type="domain" description="TIR" evidence="8">
    <location>
        <begin position="11"/>
        <end position="180"/>
    </location>
</feature>
<dbReference type="InterPro" id="IPR027417">
    <property type="entry name" value="P-loop_NTPase"/>
</dbReference>
<dbReference type="InterPro" id="IPR058192">
    <property type="entry name" value="WHD_ROQ1-like"/>
</dbReference>
<reference evidence="9 10" key="1">
    <citation type="submission" date="2019-01" db="EMBL/GenBank/DDBJ databases">
        <title>Sequencing of cultivated peanut Arachis hypogaea provides insights into genome evolution and oil improvement.</title>
        <authorList>
            <person name="Chen X."/>
        </authorList>
    </citation>
    <scope>NUCLEOTIDE SEQUENCE [LARGE SCALE GENOMIC DNA]</scope>
    <source>
        <strain evidence="10">cv. Fuhuasheng</strain>
        <tissue evidence="9">Leaves</tissue>
    </source>
</reference>
<dbReference type="EC" id="3.2.2.6" evidence="1"/>
<dbReference type="InterPro" id="IPR002182">
    <property type="entry name" value="NB-ARC"/>
</dbReference>
<name>A0A445E6D1_ARAHY</name>
<dbReference type="InterPro" id="IPR045344">
    <property type="entry name" value="C-JID"/>
</dbReference>
<dbReference type="PROSITE" id="PS50104">
    <property type="entry name" value="TIR"/>
    <property type="match status" value="1"/>
</dbReference>
<protein>
    <recommendedName>
        <fullName evidence="1">ADP-ribosyl cyclase/cyclic ADP-ribose hydrolase</fullName>
        <ecNumber evidence="1">3.2.2.6</ecNumber>
    </recommendedName>
</protein>
<keyword evidence="6" id="KW-0520">NAD</keyword>
<dbReference type="FunFam" id="3.40.50.10140:FF:000007">
    <property type="entry name" value="Disease resistance protein (TIR-NBS-LRR class)"/>
    <property type="match status" value="1"/>
</dbReference>
<dbReference type="Proteomes" id="UP000289738">
    <property type="component" value="Chromosome A02"/>
</dbReference>
<dbReference type="InterPro" id="IPR042197">
    <property type="entry name" value="Apaf_helical"/>
</dbReference>
<evidence type="ECO:0000259" key="8">
    <source>
        <dbReference type="PROSITE" id="PS50104"/>
    </source>
</evidence>
<dbReference type="GO" id="GO:0006952">
    <property type="term" value="P:defense response"/>
    <property type="evidence" value="ECO:0007669"/>
    <property type="project" value="UniProtKB-KW"/>
</dbReference>
<evidence type="ECO:0000256" key="6">
    <source>
        <dbReference type="ARBA" id="ARBA00023027"/>
    </source>
</evidence>
<dbReference type="Gene3D" id="3.80.10.10">
    <property type="entry name" value="Ribonuclease Inhibitor"/>
    <property type="match status" value="2"/>
</dbReference>
<dbReference type="Pfam" id="PF00931">
    <property type="entry name" value="NB-ARC"/>
    <property type="match status" value="1"/>
</dbReference>
<keyword evidence="10" id="KW-1185">Reference proteome</keyword>
<sequence>MASSSFNVPLIKHDLFISFRGEIRTSFLCHLIKRLRDDGIISFFVDEENLGAGDEISSALLQAIEESSISLVIFSKDYASSRWCMEELVKIFECKEQYQRTLVPVFYNVDPSHVRHQKQTFEEAFDVHTEKYRENMAKVQNWRSALRKAADLSGIHYPSTFIRNEVELIEKIIEVVNEKLPPICPNKSKGVVGIDEQVKSIESLLAKMEPNDVGILGIWGMGGIGKTTIAQVIFNKYSSQYEGCCFLKNVREESERHGLDYLYEQLFSQLLKKQNLLVKGSANAISAIYERRLSQKEVLIVLDDVDTSDILDYLTGEQTCLAPASRVIVTTRDKQILIAARAHGIYEVKRLSFKSSLELFCIKAFNKIYPENGYEKLSQMAVNYANGIPLALKVLGSFLCSKSAVVWKNALKKLQSCPDKRIFNVLKLSYDGLDDSDKSIFLDIACFFKGECKDNVIRFLDSCSFYADVGIDNLESKALITISYNRIQMHDLIQQMGWEVVRQESNKDPTELTRINKPEDFHNLLKNSKGKNLVEGIMIDLSQIGDLNLNADTFKNMPQLRFLKFYAPRDEKQLNVYIPIPSESFSARLKYLEWNSYPLNSLSSMFCVEQLVELRMPNSQISKLWDGTQELPNLIVLYLYGCNKLVELPDFSKATKLKTIDLWNCEKLCQLHPSILSIQTLEDLYLTGCSKLKCVKSNFKSLKTFYAYNCLSLEKFAVSSEKLSDLDISLWRIKSLPNEICSFFSLEYLCLSNCRKLIDLPRNIKAQSRLRALDVSGCSSLQSIPELPPSIEELYAVDCTSLETIFNLKAVFSLNRRKISFANCVRLEQESVNDIMEDAHLTIFRNVLLLSADPDQMINYYYYHKMLGCVCYPGYKVPKWFGCETRGASIIIELHQPYYELLGFFFCCVISQNLPSYYFEELDLVNIKCEYRHFGDGVKDTFVSKNLNFVSKRRCCCDHVLIWTDPFGSENILGEIERCRLRGGSDDDDSTCNQKMSFRFSIDRPKRGKRVQIRRENDEDCFIKGCGVIPMYASTLLDAIQNLELEFNLKPHHNPIPGINLDEVRSMMIRKSKGKSKLH</sequence>
<dbReference type="AlphaFoldDB" id="A0A445E6D1"/>
<dbReference type="InterPro" id="IPR000157">
    <property type="entry name" value="TIR_dom"/>
</dbReference>
<dbReference type="SUPFAM" id="SSF52200">
    <property type="entry name" value="Toll/Interleukin receptor TIR domain"/>
    <property type="match status" value="1"/>
</dbReference>
<dbReference type="Pfam" id="PF23282">
    <property type="entry name" value="WHD_ROQ1"/>
    <property type="match status" value="1"/>
</dbReference>
<evidence type="ECO:0000313" key="10">
    <source>
        <dbReference type="Proteomes" id="UP000289738"/>
    </source>
</evidence>
<accession>A0A445E6D1</accession>
<dbReference type="PANTHER" id="PTHR11017">
    <property type="entry name" value="LEUCINE-RICH REPEAT-CONTAINING PROTEIN"/>
    <property type="match status" value="1"/>
</dbReference>
<dbReference type="SUPFAM" id="SSF46785">
    <property type="entry name" value="Winged helix' DNA-binding domain"/>
    <property type="match status" value="1"/>
</dbReference>
<dbReference type="GO" id="GO:0007165">
    <property type="term" value="P:signal transduction"/>
    <property type="evidence" value="ECO:0007669"/>
    <property type="project" value="InterPro"/>
</dbReference>
<proteinExistence type="predicted"/>
<evidence type="ECO:0000313" key="9">
    <source>
        <dbReference type="EMBL" id="RYR70865.1"/>
    </source>
</evidence>
<dbReference type="Gene3D" id="1.10.8.430">
    <property type="entry name" value="Helical domain of apoptotic protease-activating factors"/>
    <property type="match status" value="1"/>
</dbReference>
<evidence type="ECO:0000256" key="4">
    <source>
        <dbReference type="ARBA" id="ARBA00022801"/>
    </source>
</evidence>
<dbReference type="STRING" id="3818.A0A445E6D1"/>
<dbReference type="SMART" id="SM00255">
    <property type="entry name" value="TIR"/>
    <property type="match status" value="1"/>
</dbReference>
<evidence type="ECO:0000256" key="1">
    <source>
        <dbReference type="ARBA" id="ARBA00011982"/>
    </source>
</evidence>
<dbReference type="InterPro" id="IPR032675">
    <property type="entry name" value="LRR_dom_sf"/>
</dbReference>
<evidence type="ECO:0000256" key="5">
    <source>
        <dbReference type="ARBA" id="ARBA00022821"/>
    </source>
</evidence>
<keyword evidence="5" id="KW-0611">Plant defense</keyword>
<comment type="catalytic activity">
    <reaction evidence="7">
        <text>NAD(+) + H2O = ADP-D-ribose + nicotinamide + H(+)</text>
        <dbReference type="Rhea" id="RHEA:16301"/>
        <dbReference type="ChEBI" id="CHEBI:15377"/>
        <dbReference type="ChEBI" id="CHEBI:15378"/>
        <dbReference type="ChEBI" id="CHEBI:17154"/>
        <dbReference type="ChEBI" id="CHEBI:57540"/>
        <dbReference type="ChEBI" id="CHEBI:57967"/>
        <dbReference type="EC" id="3.2.2.6"/>
    </reaction>
    <physiologicalReaction direction="left-to-right" evidence="7">
        <dbReference type="Rhea" id="RHEA:16302"/>
    </physiologicalReaction>
</comment>
<organism evidence="9 10">
    <name type="scientific">Arachis hypogaea</name>
    <name type="common">Peanut</name>
    <dbReference type="NCBI Taxonomy" id="3818"/>
    <lineage>
        <taxon>Eukaryota</taxon>
        <taxon>Viridiplantae</taxon>
        <taxon>Streptophyta</taxon>
        <taxon>Embryophyta</taxon>
        <taxon>Tracheophyta</taxon>
        <taxon>Spermatophyta</taxon>
        <taxon>Magnoliopsida</taxon>
        <taxon>eudicotyledons</taxon>
        <taxon>Gunneridae</taxon>
        <taxon>Pentapetalae</taxon>
        <taxon>rosids</taxon>
        <taxon>fabids</taxon>
        <taxon>Fabales</taxon>
        <taxon>Fabaceae</taxon>
        <taxon>Papilionoideae</taxon>
        <taxon>50 kb inversion clade</taxon>
        <taxon>dalbergioids sensu lato</taxon>
        <taxon>Dalbergieae</taxon>
        <taxon>Pterocarpus clade</taxon>
        <taxon>Arachis</taxon>
    </lineage>
</organism>
<evidence type="ECO:0000256" key="7">
    <source>
        <dbReference type="ARBA" id="ARBA00047304"/>
    </source>
</evidence>